<evidence type="ECO:0000313" key="1">
    <source>
        <dbReference type="EMBL" id="KAK7421127.1"/>
    </source>
</evidence>
<comment type="caution">
    <text evidence="1">The sequence shown here is derived from an EMBL/GenBank/DDBJ whole genome shotgun (WGS) entry which is preliminary data.</text>
</comment>
<organism evidence="1 2">
    <name type="scientific">Neonectria magnoliae</name>
    <dbReference type="NCBI Taxonomy" id="2732573"/>
    <lineage>
        <taxon>Eukaryota</taxon>
        <taxon>Fungi</taxon>
        <taxon>Dikarya</taxon>
        <taxon>Ascomycota</taxon>
        <taxon>Pezizomycotina</taxon>
        <taxon>Sordariomycetes</taxon>
        <taxon>Hypocreomycetidae</taxon>
        <taxon>Hypocreales</taxon>
        <taxon>Nectriaceae</taxon>
        <taxon>Neonectria</taxon>
    </lineage>
</organism>
<sequence>MALPSQQEIQDLVGSLNQVAQAYSNAPDLSGYMSRVQILAKTRELTQALITPDQKPNYHGLNMAELIAVRTFMRLKVLGAIPATGSISLEDLSKATGVQDSLLGTYNILQSLDYSGV</sequence>
<gene>
    <name evidence="1" type="ORF">QQZ08_010055</name>
</gene>
<protein>
    <submittedName>
        <fullName evidence="1">Uncharacterized protein</fullName>
    </submittedName>
</protein>
<name>A0ABR1HJZ9_9HYPO</name>
<dbReference type="EMBL" id="JAZAVK010000124">
    <property type="protein sequence ID" value="KAK7421127.1"/>
    <property type="molecule type" value="Genomic_DNA"/>
</dbReference>
<reference evidence="1 2" key="1">
    <citation type="journal article" date="2025" name="Microbiol. Resour. Announc.">
        <title>Draft genome sequences for Neonectria magnoliae and Neonectria punicea, canker pathogens of Liriodendron tulipifera and Acer saccharum in West Virginia.</title>
        <authorList>
            <person name="Petronek H.M."/>
            <person name="Kasson M.T."/>
            <person name="Metheny A.M."/>
            <person name="Stauder C.M."/>
            <person name="Lovett B."/>
            <person name="Lynch S.C."/>
            <person name="Garnas J.R."/>
            <person name="Kasson L.R."/>
            <person name="Stajich J.E."/>
        </authorList>
    </citation>
    <scope>NUCLEOTIDE SEQUENCE [LARGE SCALE GENOMIC DNA]</scope>
    <source>
        <strain evidence="1 2">NRRL 64651</strain>
    </source>
</reference>
<evidence type="ECO:0000313" key="2">
    <source>
        <dbReference type="Proteomes" id="UP001498421"/>
    </source>
</evidence>
<keyword evidence="2" id="KW-1185">Reference proteome</keyword>
<dbReference type="Proteomes" id="UP001498421">
    <property type="component" value="Unassembled WGS sequence"/>
</dbReference>
<accession>A0ABR1HJZ9</accession>
<proteinExistence type="predicted"/>